<proteinExistence type="predicted"/>
<evidence type="ECO:0000313" key="2">
    <source>
        <dbReference type="EMBL" id="PKC12020.1"/>
    </source>
</evidence>
<accession>A0A2N0PYV6</accession>
<protein>
    <submittedName>
        <fullName evidence="2">Uncharacterized protein</fullName>
    </submittedName>
</protein>
<reference evidence="2 3" key="1">
    <citation type="submission" date="2016-04" db="EMBL/GenBank/DDBJ databases">
        <title>Genome analyses suggest a sexual origin of heterokaryosis in a supposedly ancient asexual fungus.</title>
        <authorList>
            <person name="Ropars J."/>
            <person name="Sedzielewska K."/>
            <person name="Noel J."/>
            <person name="Charron P."/>
            <person name="Farinelli L."/>
            <person name="Marton T."/>
            <person name="Kruger M."/>
            <person name="Pelin A."/>
            <person name="Brachmann A."/>
            <person name="Corradi N."/>
        </authorList>
    </citation>
    <scope>NUCLEOTIDE SEQUENCE [LARGE SCALE GENOMIC DNA]</scope>
    <source>
        <strain evidence="2 3">A5</strain>
    </source>
</reference>
<organism evidence="2 3">
    <name type="scientific">Rhizophagus irregularis</name>
    <dbReference type="NCBI Taxonomy" id="588596"/>
    <lineage>
        <taxon>Eukaryota</taxon>
        <taxon>Fungi</taxon>
        <taxon>Fungi incertae sedis</taxon>
        <taxon>Mucoromycota</taxon>
        <taxon>Glomeromycotina</taxon>
        <taxon>Glomeromycetes</taxon>
        <taxon>Glomerales</taxon>
        <taxon>Glomeraceae</taxon>
        <taxon>Rhizophagus</taxon>
    </lineage>
</organism>
<dbReference type="EMBL" id="LLXJ01000273">
    <property type="protein sequence ID" value="PKC12020.1"/>
    <property type="molecule type" value="Genomic_DNA"/>
</dbReference>
<evidence type="ECO:0000256" key="1">
    <source>
        <dbReference type="SAM" id="SignalP"/>
    </source>
</evidence>
<feature type="signal peptide" evidence="1">
    <location>
        <begin position="1"/>
        <end position="25"/>
    </location>
</feature>
<dbReference type="Proteomes" id="UP000232722">
    <property type="component" value="Unassembled WGS sequence"/>
</dbReference>
<reference evidence="2 3" key="2">
    <citation type="submission" date="2017-09" db="EMBL/GenBank/DDBJ databases">
        <title>Extensive intraspecific genome diversity in a model arbuscular mycorrhizal fungus.</title>
        <authorList>
            <person name="Chen E.C."/>
            <person name="Morin E."/>
            <person name="Beaudet D."/>
            <person name="Noel J."/>
            <person name="Ndikumana S."/>
            <person name="Charron P."/>
            <person name="St-Onge C."/>
            <person name="Giorgi J."/>
            <person name="Grigoriev I.V."/>
            <person name="Roux C."/>
            <person name="Martin F.M."/>
            <person name="Corradi N."/>
        </authorList>
    </citation>
    <scope>NUCLEOTIDE SEQUENCE [LARGE SCALE GENOMIC DNA]</scope>
    <source>
        <strain evidence="2 3">A5</strain>
    </source>
</reference>
<sequence>MHLLVLRHLLRSLIIFTGVALRANSECNNSISSLAVNTLKSIFRFKVDLETVSPHLRY</sequence>
<dbReference type="AlphaFoldDB" id="A0A2N0PYV6"/>
<comment type="caution">
    <text evidence="2">The sequence shown here is derived from an EMBL/GenBank/DDBJ whole genome shotgun (WGS) entry which is preliminary data.</text>
</comment>
<name>A0A2N0PYV6_9GLOM</name>
<evidence type="ECO:0000313" key="3">
    <source>
        <dbReference type="Proteomes" id="UP000232722"/>
    </source>
</evidence>
<keyword evidence="1" id="KW-0732">Signal</keyword>
<gene>
    <name evidence="2" type="ORF">RhiirA5_353479</name>
</gene>
<feature type="chain" id="PRO_5014922868" evidence="1">
    <location>
        <begin position="26"/>
        <end position="58"/>
    </location>
</feature>